<keyword evidence="11 16" id="KW-0472">Membrane</keyword>
<dbReference type="Proteomes" id="UP001207736">
    <property type="component" value="Unassembled WGS sequence"/>
</dbReference>
<dbReference type="InterPro" id="IPR000462">
    <property type="entry name" value="CDP-OH_P_trans"/>
</dbReference>
<evidence type="ECO:0000256" key="9">
    <source>
        <dbReference type="ARBA" id="ARBA00022989"/>
    </source>
</evidence>
<comment type="similarity">
    <text evidence="3 15">Belongs to the CDP-alcohol phosphatidyltransferase class-I family.</text>
</comment>
<dbReference type="GO" id="GO:0012505">
    <property type="term" value="C:endomembrane system"/>
    <property type="evidence" value="ECO:0007669"/>
    <property type="project" value="UniProtKB-SubCell"/>
</dbReference>
<reference evidence="17 20" key="1">
    <citation type="submission" date="2021-11" db="EMBL/GenBank/DDBJ databases">
        <title>Draft genome sequence of Capnocytophaga sp. strain KC07075 isolated from cat oral cavity.</title>
        <authorList>
            <person name="Suzuki M."/>
            <person name="Imaoka K."/>
            <person name="Kimura M."/>
            <person name="Morikawa S."/>
            <person name="Maeda K."/>
        </authorList>
    </citation>
    <scope>NUCLEOTIDE SEQUENCE</scope>
    <source>
        <strain evidence="17">KC07075</strain>
        <strain evidence="18 20">KC07079</strain>
    </source>
</reference>
<dbReference type="GO" id="GO:0008654">
    <property type="term" value="P:phospholipid biosynthetic process"/>
    <property type="evidence" value="ECO:0007669"/>
    <property type="project" value="UniProtKB-KW"/>
</dbReference>
<evidence type="ECO:0000256" key="6">
    <source>
        <dbReference type="ARBA" id="ARBA00022516"/>
    </source>
</evidence>
<evidence type="ECO:0000256" key="12">
    <source>
        <dbReference type="ARBA" id="ARBA00023209"/>
    </source>
</evidence>
<evidence type="ECO:0000256" key="15">
    <source>
        <dbReference type="RuleBase" id="RU003750"/>
    </source>
</evidence>
<feature type="transmembrane region" description="Helical" evidence="16">
    <location>
        <begin position="7"/>
        <end position="26"/>
    </location>
</feature>
<feature type="transmembrane region" description="Helical" evidence="16">
    <location>
        <begin position="95"/>
        <end position="115"/>
    </location>
</feature>
<comment type="subcellular location">
    <subcellularLocation>
        <location evidence="2">Endomembrane system</location>
        <topology evidence="2">Multi-pass membrane protein</topology>
    </subcellularLocation>
</comment>
<evidence type="ECO:0000256" key="14">
    <source>
        <dbReference type="ARBA" id="ARBA00032361"/>
    </source>
</evidence>
<keyword evidence="20" id="KW-1185">Reference proteome</keyword>
<protein>
    <recommendedName>
        <fullName evidence="5">CDP-diacylglycerol--serine O-phosphatidyltransferase</fullName>
        <ecNumber evidence="4">2.7.8.8</ecNumber>
    </recommendedName>
    <alternativeName>
        <fullName evidence="14">Phosphatidylserine synthase</fullName>
    </alternativeName>
</protein>
<organism evidence="17 19">
    <name type="scientific">Capnocytophaga catalasegens</name>
    <dbReference type="NCBI Taxonomy" id="1004260"/>
    <lineage>
        <taxon>Bacteria</taxon>
        <taxon>Pseudomonadati</taxon>
        <taxon>Bacteroidota</taxon>
        <taxon>Flavobacteriia</taxon>
        <taxon>Flavobacteriales</taxon>
        <taxon>Flavobacteriaceae</taxon>
        <taxon>Capnocytophaga</taxon>
    </lineage>
</organism>
<feature type="transmembrane region" description="Helical" evidence="16">
    <location>
        <begin position="152"/>
        <end position="171"/>
    </location>
</feature>
<evidence type="ECO:0000256" key="4">
    <source>
        <dbReference type="ARBA" id="ARBA00013174"/>
    </source>
</evidence>
<evidence type="ECO:0000313" key="19">
    <source>
        <dbReference type="Proteomes" id="UP001207736"/>
    </source>
</evidence>
<gene>
    <name evidence="17" type="primary">pssA</name>
    <name evidence="17" type="ORF">RCZ15_03590</name>
    <name evidence="18" type="ORF">RCZ16_08510</name>
</gene>
<sequence length="231" mass="25871">MKKHIPNIVTLGNLFCGIVAILCATNGLFQAAFLWCVAGIVLDFFDGFVARWLGVASPLGVQLDSLADMITSGLFPGIVMFSLMKNTTEIHTFSIGEYLPFLGFLITLASAYRLAKFNIDTRQTTSFIGLPTPANALFISSLALIVNDFSFLTNYWILAIITLVSSYLLNSEIRLFALKFKSFSLKKNLQKYVFLVFSAVLLIIFWFSSIPLIIMAYILLSIFWKEKKETI</sequence>
<dbReference type="InterPro" id="IPR050324">
    <property type="entry name" value="CDP-alcohol_PTase-I"/>
</dbReference>
<name>A0AAV5AS41_9FLAO</name>
<feature type="transmembrane region" description="Helical" evidence="16">
    <location>
        <begin position="192"/>
        <end position="224"/>
    </location>
</feature>
<dbReference type="InterPro" id="IPR048254">
    <property type="entry name" value="CDP_ALCOHOL_P_TRANSF_CS"/>
</dbReference>
<evidence type="ECO:0000256" key="3">
    <source>
        <dbReference type="ARBA" id="ARBA00010441"/>
    </source>
</evidence>
<evidence type="ECO:0000256" key="16">
    <source>
        <dbReference type="SAM" id="Phobius"/>
    </source>
</evidence>
<dbReference type="NCBIfam" id="TIGR00473">
    <property type="entry name" value="pssA"/>
    <property type="match status" value="1"/>
</dbReference>
<evidence type="ECO:0000256" key="7">
    <source>
        <dbReference type="ARBA" id="ARBA00022679"/>
    </source>
</evidence>
<dbReference type="GO" id="GO:0003882">
    <property type="term" value="F:CDP-diacylglycerol-serine O-phosphatidyltransferase activity"/>
    <property type="evidence" value="ECO:0007669"/>
    <property type="project" value="UniProtKB-EC"/>
</dbReference>
<keyword evidence="6" id="KW-0444">Lipid biosynthesis</keyword>
<dbReference type="AlphaFoldDB" id="A0AAV5AS41"/>
<dbReference type="EMBL" id="BQKB01000013">
    <property type="protein sequence ID" value="GJM52534.1"/>
    <property type="molecule type" value="Genomic_DNA"/>
</dbReference>
<evidence type="ECO:0000256" key="13">
    <source>
        <dbReference type="ARBA" id="ARBA00023264"/>
    </source>
</evidence>
<keyword evidence="9 16" id="KW-1133">Transmembrane helix</keyword>
<comment type="caution">
    <text evidence="17">The sequence shown here is derived from an EMBL/GenBank/DDBJ whole genome shotgun (WGS) entry which is preliminary data.</text>
</comment>
<dbReference type="EC" id="2.7.8.8" evidence="4"/>
<keyword evidence="10" id="KW-0443">Lipid metabolism</keyword>
<dbReference type="Proteomes" id="UP001208692">
    <property type="component" value="Unassembled WGS sequence"/>
</dbReference>
<comment type="catalytic activity">
    <reaction evidence="1">
        <text>a CDP-1,2-diacyl-sn-glycerol + L-serine = a 1,2-diacyl-sn-glycero-3-phospho-L-serine + CMP + H(+)</text>
        <dbReference type="Rhea" id="RHEA:16913"/>
        <dbReference type="ChEBI" id="CHEBI:15378"/>
        <dbReference type="ChEBI" id="CHEBI:33384"/>
        <dbReference type="ChEBI" id="CHEBI:57262"/>
        <dbReference type="ChEBI" id="CHEBI:58332"/>
        <dbReference type="ChEBI" id="CHEBI:60377"/>
        <dbReference type="EC" id="2.7.8.8"/>
    </reaction>
</comment>
<keyword evidence="7 15" id="KW-0808">Transferase</keyword>
<keyword evidence="12" id="KW-0594">Phospholipid biosynthesis</keyword>
<dbReference type="PANTHER" id="PTHR14269">
    <property type="entry name" value="CDP-DIACYLGLYCEROL--GLYCEROL-3-PHOSPHATE 3-PHOSPHATIDYLTRANSFERASE-RELATED"/>
    <property type="match status" value="1"/>
</dbReference>
<accession>A0AAV5AS41</accession>
<dbReference type="GO" id="GO:0016020">
    <property type="term" value="C:membrane"/>
    <property type="evidence" value="ECO:0007669"/>
    <property type="project" value="InterPro"/>
</dbReference>
<dbReference type="InterPro" id="IPR043130">
    <property type="entry name" value="CDP-OH_PTrfase_TM_dom"/>
</dbReference>
<dbReference type="PROSITE" id="PS00379">
    <property type="entry name" value="CDP_ALCOHOL_P_TRANSF"/>
    <property type="match status" value="1"/>
</dbReference>
<evidence type="ECO:0000256" key="5">
    <source>
        <dbReference type="ARBA" id="ARBA00017171"/>
    </source>
</evidence>
<dbReference type="EMBL" id="BQKA01000006">
    <property type="protein sequence ID" value="GJM49384.1"/>
    <property type="molecule type" value="Genomic_DNA"/>
</dbReference>
<dbReference type="Gene3D" id="1.20.120.1760">
    <property type="match status" value="1"/>
</dbReference>
<feature type="transmembrane region" description="Helical" evidence="16">
    <location>
        <begin position="127"/>
        <end position="146"/>
    </location>
</feature>
<evidence type="ECO:0000256" key="2">
    <source>
        <dbReference type="ARBA" id="ARBA00004127"/>
    </source>
</evidence>
<dbReference type="Pfam" id="PF01066">
    <property type="entry name" value="CDP-OH_P_transf"/>
    <property type="match status" value="1"/>
</dbReference>
<dbReference type="PANTHER" id="PTHR14269:SF61">
    <property type="entry name" value="CDP-DIACYLGLYCEROL--SERINE O-PHOSPHATIDYLTRANSFERASE"/>
    <property type="match status" value="1"/>
</dbReference>
<dbReference type="InterPro" id="IPR004533">
    <property type="entry name" value="CDP-diaglyc--ser_O-PTrfase"/>
</dbReference>
<evidence type="ECO:0000313" key="20">
    <source>
        <dbReference type="Proteomes" id="UP001208692"/>
    </source>
</evidence>
<keyword evidence="8 16" id="KW-0812">Transmembrane</keyword>
<evidence type="ECO:0000256" key="1">
    <source>
        <dbReference type="ARBA" id="ARBA00000287"/>
    </source>
</evidence>
<evidence type="ECO:0000256" key="8">
    <source>
        <dbReference type="ARBA" id="ARBA00022692"/>
    </source>
</evidence>
<keyword evidence="13" id="KW-1208">Phospholipid metabolism</keyword>
<evidence type="ECO:0000313" key="18">
    <source>
        <dbReference type="EMBL" id="GJM52534.1"/>
    </source>
</evidence>
<evidence type="ECO:0000256" key="10">
    <source>
        <dbReference type="ARBA" id="ARBA00023098"/>
    </source>
</evidence>
<proteinExistence type="inferred from homology"/>
<evidence type="ECO:0000313" key="17">
    <source>
        <dbReference type="EMBL" id="GJM49384.1"/>
    </source>
</evidence>
<dbReference type="RefSeq" id="WP_264845976.1">
    <property type="nucleotide sequence ID" value="NZ_BPMA01000016.1"/>
</dbReference>
<evidence type="ECO:0000256" key="11">
    <source>
        <dbReference type="ARBA" id="ARBA00023136"/>
    </source>
</evidence>